<proteinExistence type="predicted"/>
<gene>
    <name evidence="1" type="ORF">EZS28_032770</name>
</gene>
<dbReference type="Proteomes" id="UP000324800">
    <property type="component" value="Unassembled WGS sequence"/>
</dbReference>
<dbReference type="OrthoDB" id="19174at2759"/>
<accession>A0A5J4UN37</accession>
<protein>
    <submittedName>
        <fullName evidence="1">Uncharacterized protein</fullName>
    </submittedName>
</protein>
<dbReference type="AlphaFoldDB" id="A0A5J4UN37"/>
<name>A0A5J4UN37_9EUKA</name>
<organism evidence="1 2">
    <name type="scientific">Streblomastix strix</name>
    <dbReference type="NCBI Taxonomy" id="222440"/>
    <lineage>
        <taxon>Eukaryota</taxon>
        <taxon>Metamonada</taxon>
        <taxon>Preaxostyla</taxon>
        <taxon>Oxymonadida</taxon>
        <taxon>Streblomastigidae</taxon>
        <taxon>Streblomastix</taxon>
    </lineage>
</organism>
<dbReference type="EMBL" id="SNRW01014227">
    <property type="protein sequence ID" value="KAA6371703.1"/>
    <property type="molecule type" value="Genomic_DNA"/>
</dbReference>
<evidence type="ECO:0000313" key="2">
    <source>
        <dbReference type="Proteomes" id="UP000324800"/>
    </source>
</evidence>
<sequence length="320" mass="37288">MERYVIQERANIQAKPISERIKGALIVKVNYIKIGQKECEKKQITGKQIDLNLVEDGDLCVIDFDINKNLSKEKTDVIRQNTIDNMLPANVGLVKTSHSGLHAYYYKNRYHLPNNRYPVQNREVGSNTSIRETKNNVRETLKYEVINDWANMTHLVNPRDILKKWNADLEILYIQFYKYKITIVFEQQISNVGTIDKKVDAELAQSWVDGLKNLTIHNYPQQITIKESLLCVFSGIYGIANEQIRGQGLENVRKFNTLIPNAEKNYEQALGQGVRNPNAWILTKILKFRNKDYYEQTIKPLFKKNYEAKKLEKQILLTKH</sequence>
<reference evidence="1 2" key="1">
    <citation type="submission" date="2019-03" db="EMBL/GenBank/DDBJ databases">
        <title>Single cell metagenomics reveals metabolic interactions within the superorganism composed of flagellate Streblomastix strix and complex community of Bacteroidetes bacteria on its surface.</title>
        <authorList>
            <person name="Treitli S.C."/>
            <person name="Kolisko M."/>
            <person name="Husnik F."/>
            <person name="Keeling P."/>
            <person name="Hampl V."/>
        </authorList>
    </citation>
    <scope>NUCLEOTIDE SEQUENCE [LARGE SCALE GENOMIC DNA]</scope>
    <source>
        <strain evidence="1">ST1C</strain>
    </source>
</reference>
<comment type="caution">
    <text evidence="1">The sequence shown here is derived from an EMBL/GenBank/DDBJ whole genome shotgun (WGS) entry which is preliminary data.</text>
</comment>
<evidence type="ECO:0000313" key="1">
    <source>
        <dbReference type="EMBL" id="KAA6371703.1"/>
    </source>
</evidence>